<dbReference type="InterPro" id="IPR008947">
    <property type="entry name" value="PLipase_C/P1_nuclease_dom_sf"/>
</dbReference>
<dbReference type="InterPro" id="IPR029002">
    <property type="entry name" value="PLPC/GPLD1"/>
</dbReference>
<dbReference type="Proteomes" id="UP001210339">
    <property type="component" value="Chromosome"/>
</dbReference>
<evidence type="ECO:0000313" key="3">
    <source>
        <dbReference type="Proteomes" id="UP001210339"/>
    </source>
</evidence>
<feature type="domain" description="Phospholipase C/D" evidence="1">
    <location>
        <begin position="3"/>
        <end position="137"/>
    </location>
</feature>
<proteinExistence type="predicted"/>
<dbReference type="EMBL" id="CP115667">
    <property type="protein sequence ID" value="WBW50767.1"/>
    <property type="molecule type" value="Genomic_DNA"/>
</dbReference>
<dbReference type="Gene3D" id="1.10.575.10">
    <property type="entry name" value="P1 Nuclease"/>
    <property type="match status" value="1"/>
</dbReference>
<evidence type="ECO:0000313" key="2">
    <source>
        <dbReference type="EMBL" id="WBW50767.1"/>
    </source>
</evidence>
<gene>
    <name evidence="2" type="ORF">O6R05_03575</name>
</gene>
<dbReference type="Pfam" id="PF00882">
    <property type="entry name" value="Zn_dep_PLPC"/>
    <property type="match status" value="1"/>
</dbReference>
<dbReference type="RefSeq" id="WP_271192291.1">
    <property type="nucleotide sequence ID" value="NZ_CP115667.1"/>
</dbReference>
<protein>
    <submittedName>
        <fullName evidence="2">Zinc dependent phospholipase C family protein</fullName>
    </submittedName>
</protein>
<organism evidence="2 3">
    <name type="scientific">Peptoniphilus equinus</name>
    <dbReference type="NCBI Taxonomy" id="3016343"/>
    <lineage>
        <taxon>Bacteria</taxon>
        <taxon>Bacillati</taxon>
        <taxon>Bacillota</taxon>
        <taxon>Tissierellia</taxon>
        <taxon>Tissierellales</taxon>
        <taxon>Peptoniphilaceae</taxon>
        <taxon>Peptoniphilus</taxon>
    </lineage>
</organism>
<reference evidence="2 3" key="1">
    <citation type="submission" date="2023-01" db="EMBL/GenBank/DDBJ databases">
        <authorList>
            <person name="Lee S.H."/>
            <person name="Jung H.S."/>
            <person name="Yun J.U."/>
        </authorList>
    </citation>
    <scope>NUCLEOTIDE SEQUENCE [LARGE SCALE GENOMIC DNA]</scope>
    <source>
        <strain evidence="2 3">CBA3646</strain>
    </source>
</reference>
<evidence type="ECO:0000259" key="1">
    <source>
        <dbReference type="Pfam" id="PF00882"/>
    </source>
</evidence>
<accession>A0ABY7QVE6</accession>
<name>A0ABY7QVE6_9FIRM</name>
<keyword evidence="3" id="KW-1185">Reference proteome</keyword>
<sequence>MNLNLARLSWGAVAPDVLPYYRLIRHYKDESIYFIVREISNLIHLYRYVDLSSMNRVEQDFFSYKLGIILHYLCDYTCYPHAMRQTYMDAAKTHMRYESELNLKATDHTFDTKPCHAPIDGWRLKQSIRTFIDDYVDAYLKEPASYEHDLNSALCLGQAVGTLIIEFIHVYREELSVQFI</sequence>